<evidence type="ECO:0000256" key="4">
    <source>
        <dbReference type="ARBA" id="ARBA00022837"/>
    </source>
</evidence>
<evidence type="ECO:0000256" key="3">
    <source>
        <dbReference type="ARBA" id="ARBA00022833"/>
    </source>
</evidence>
<feature type="domain" description="EF-hand" evidence="5">
    <location>
        <begin position="60"/>
        <end position="88"/>
    </location>
</feature>
<dbReference type="Pfam" id="PF13499">
    <property type="entry name" value="EF-hand_7"/>
    <property type="match status" value="1"/>
</dbReference>
<dbReference type="SUPFAM" id="SSF57850">
    <property type="entry name" value="RING/U-box"/>
    <property type="match status" value="1"/>
</dbReference>
<dbReference type="GO" id="GO:0005509">
    <property type="term" value="F:calcium ion binding"/>
    <property type="evidence" value="ECO:0000318"/>
    <property type="project" value="GO_Central"/>
</dbReference>
<dbReference type="InterPro" id="IPR000433">
    <property type="entry name" value="Znf_ZZ"/>
</dbReference>
<gene>
    <name evidence="6" type="ORF">RCOM_1217180</name>
</gene>
<keyword evidence="7" id="KW-1185">Reference proteome</keyword>
<dbReference type="SMART" id="SM00054">
    <property type="entry name" value="EFh"/>
    <property type="match status" value="2"/>
</dbReference>
<protein>
    <submittedName>
        <fullName evidence="6">Calcium ion binding protein, putative</fullName>
    </submittedName>
</protein>
<dbReference type="InterPro" id="IPR011992">
    <property type="entry name" value="EF-hand-dom_pair"/>
</dbReference>
<dbReference type="eggNOG" id="ENOG502S40Q">
    <property type="taxonomic scope" value="Eukaryota"/>
</dbReference>
<keyword evidence="1" id="KW-0479">Metal-binding</keyword>
<evidence type="ECO:0000256" key="1">
    <source>
        <dbReference type="ARBA" id="ARBA00022723"/>
    </source>
</evidence>
<dbReference type="Pfam" id="PF00569">
    <property type="entry name" value="ZZ"/>
    <property type="match status" value="1"/>
</dbReference>
<dbReference type="GO" id="GO:0005737">
    <property type="term" value="C:cytoplasm"/>
    <property type="evidence" value="ECO:0000318"/>
    <property type="project" value="GO_Central"/>
</dbReference>
<dbReference type="Gene3D" id="3.30.60.90">
    <property type="match status" value="1"/>
</dbReference>
<dbReference type="GO" id="GO:0030234">
    <property type="term" value="F:enzyme regulator activity"/>
    <property type="evidence" value="ECO:0000318"/>
    <property type="project" value="GO_Central"/>
</dbReference>
<keyword evidence="4" id="KW-0106">Calcium</keyword>
<dbReference type="PROSITE" id="PS00018">
    <property type="entry name" value="EF_HAND_1"/>
    <property type="match status" value="2"/>
</dbReference>
<sequence>MEEISETAKAYYANLSDRQKRLGKEFFQAMDTDGDGKITLEEYAQCIKEKKGFKTISSPDFFKKLDKDGNGTLDFDEFIIVHYICSTERVYFCDECKVFLAGVYFTCVQCFNGSGNTYDLCSSCYRDKNINHHKDALFLDNYTLLQAKRQQNKASGSQRKSGASEAIALVETTSNVVSSCIQM</sequence>
<keyword evidence="3" id="KW-0862">Zinc</keyword>
<accession>B9SQS2</accession>
<dbReference type="KEGG" id="rcu:8265718"/>
<dbReference type="InterPro" id="IPR043145">
    <property type="entry name" value="Znf_ZZ_sf"/>
</dbReference>
<dbReference type="EMBL" id="EQ974090">
    <property type="protein sequence ID" value="EEF34013.1"/>
    <property type="molecule type" value="Genomic_DNA"/>
</dbReference>
<dbReference type="GO" id="GO:0008270">
    <property type="term" value="F:zinc ion binding"/>
    <property type="evidence" value="ECO:0007669"/>
    <property type="project" value="UniProtKB-KW"/>
</dbReference>
<organism evidence="6 7">
    <name type="scientific">Ricinus communis</name>
    <name type="common">Castor bean</name>
    <dbReference type="NCBI Taxonomy" id="3988"/>
    <lineage>
        <taxon>Eukaryota</taxon>
        <taxon>Viridiplantae</taxon>
        <taxon>Streptophyta</taxon>
        <taxon>Embryophyta</taxon>
        <taxon>Tracheophyta</taxon>
        <taxon>Spermatophyta</taxon>
        <taxon>Magnoliopsida</taxon>
        <taxon>eudicotyledons</taxon>
        <taxon>Gunneridae</taxon>
        <taxon>Pentapetalae</taxon>
        <taxon>rosids</taxon>
        <taxon>fabids</taxon>
        <taxon>Malpighiales</taxon>
        <taxon>Euphorbiaceae</taxon>
        <taxon>Acalyphoideae</taxon>
        <taxon>Acalypheae</taxon>
        <taxon>Ricinus</taxon>
    </lineage>
</organism>
<evidence type="ECO:0000313" key="7">
    <source>
        <dbReference type="Proteomes" id="UP000008311"/>
    </source>
</evidence>
<dbReference type="InterPro" id="IPR002048">
    <property type="entry name" value="EF_hand_dom"/>
</dbReference>
<evidence type="ECO:0000256" key="2">
    <source>
        <dbReference type="ARBA" id="ARBA00022771"/>
    </source>
</evidence>
<dbReference type="InterPro" id="IPR018247">
    <property type="entry name" value="EF_Hand_1_Ca_BS"/>
</dbReference>
<dbReference type="OrthoDB" id="8785703at2759"/>
<evidence type="ECO:0000259" key="5">
    <source>
        <dbReference type="PROSITE" id="PS50222"/>
    </source>
</evidence>
<dbReference type="AlphaFoldDB" id="B9SQS2"/>
<keyword evidence="2" id="KW-0863">Zinc-finger</keyword>
<dbReference type="SUPFAM" id="SSF47473">
    <property type="entry name" value="EF-hand"/>
    <property type="match status" value="1"/>
</dbReference>
<dbReference type="Gene3D" id="1.10.238.10">
    <property type="entry name" value="EF-hand"/>
    <property type="match status" value="1"/>
</dbReference>
<feature type="domain" description="EF-hand" evidence="5">
    <location>
        <begin position="18"/>
        <end position="53"/>
    </location>
</feature>
<dbReference type="SMART" id="SM00291">
    <property type="entry name" value="ZnF_ZZ"/>
    <property type="match status" value="1"/>
</dbReference>
<reference evidence="7" key="1">
    <citation type="journal article" date="2010" name="Nat. Biotechnol.">
        <title>Draft genome sequence of the oilseed species Ricinus communis.</title>
        <authorList>
            <person name="Chan A.P."/>
            <person name="Crabtree J."/>
            <person name="Zhao Q."/>
            <person name="Lorenzi H."/>
            <person name="Orvis J."/>
            <person name="Puiu D."/>
            <person name="Melake-Berhan A."/>
            <person name="Jones K.M."/>
            <person name="Redman J."/>
            <person name="Chen G."/>
            <person name="Cahoon E.B."/>
            <person name="Gedil M."/>
            <person name="Stanke M."/>
            <person name="Haas B.J."/>
            <person name="Wortman J.R."/>
            <person name="Fraser-Liggett C.M."/>
            <person name="Ravel J."/>
            <person name="Rabinowicz P.D."/>
        </authorList>
    </citation>
    <scope>NUCLEOTIDE SEQUENCE [LARGE SCALE GENOMIC DNA]</scope>
    <source>
        <strain evidence="7">cv. Hale</strain>
    </source>
</reference>
<proteinExistence type="predicted"/>
<dbReference type="STRING" id="3988.B9SQS2"/>
<evidence type="ECO:0000313" key="6">
    <source>
        <dbReference type="EMBL" id="EEF34013.1"/>
    </source>
</evidence>
<dbReference type="Proteomes" id="UP000008311">
    <property type="component" value="Unassembled WGS sequence"/>
</dbReference>
<dbReference type="CDD" id="cd00051">
    <property type="entry name" value="EFh"/>
    <property type="match status" value="1"/>
</dbReference>
<name>B9SQS2_RICCO</name>
<dbReference type="InParanoid" id="B9SQS2"/>
<dbReference type="PROSITE" id="PS50222">
    <property type="entry name" value="EF_HAND_2"/>
    <property type="match status" value="2"/>
</dbReference>